<dbReference type="WBParaSite" id="MhA1_Contig314.frz3.gene5">
    <property type="protein sequence ID" value="MhA1_Contig314.frz3.gene5"/>
    <property type="gene ID" value="MhA1_Contig314.frz3.gene5"/>
</dbReference>
<protein>
    <submittedName>
        <fullName evidence="4">Uncharacterized protein</fullName>
    </submittedName>
</protein>
<evidence type="ECO:0000256" key="2">
    <source>
        <dbReference type="SAM" id="SignalP"/>
    </source>
</evidence>
<feature type="region of interest" description="Disordered" evidence="1">
    <location>
        <begin position="23"/>
        <end position="51"/>
    </location>
</feature>
<dbReference type="Proteomes" id="UP000095281">
    <property type="component" value="Unplaced"/>
</dbReference>
<keyword evidence="3" id="KW-1185">Reference proteome</keyword>
<sequence length="269" mass="31176">MKIFLILILFFVIIQQLNGMNSPHKRGKFEKGQSSKRNKAGNEISRNLPIPSPSKQEYSFFELSILSRLFSQLKKERFQENPEKEFADIIFDFGNANFINGVEGVFKSGPFNDTFFKLKNVINYYKEKALEIQLKELKNIFILWKLNIFTHILITSFLNNHDNDNFAKAMSFFNDLKIYYFTQYPFEQISIEDFQIASETLLKNAETLGNIALVSYNFNVHMVEGTYPADYSEKLDLENLHYMWLASQKDAVPGQHQGGQSSRGNVGDQ</sequence>
<feature type="signal peptide" evidence="2">
    <location>
        <begin position="1"/>
        <end position="19"/>
    </location>
</feature>
<reference evidence="4" key="1">
    <citation type="submission" date="2016-11" db="UniProtKB">
        <authorList>
            <consortium name="WormBaseParasite"/>
        </authorList>
    </citation>
    <scope>IDENTIFICATION</scope>
</reference>
<organism evidence="3 4">
    <name type="scientific">Meloidogyne hapla</name>
    <name type="common">Root-knot nematode worm</name>
    <dbReference type="NCBI Taxonomy" id="6305"/>
    <lineage>
        <taxon>Eukaryota</taxon>
        <taxon>Metazoa</taxon>
        <taxon>Ecdysozoa</taxon>
        <taxon>Nematoda</taxon>
        <taxon>Chromadorea</taxon>
        <taxon>Rhabditida</taxon>
        <taxon>Tylenchina</taxon>
        <taxon>Tylenchomorpha</taxon>
        <taxon>Tylenchoidea</taxon>
        <taxon>Meloidogynidae</taxon>
        <taxon>Meloidogyninae</taxon>
        <taxon>Meloidogyne</taxon>
    </lineage>
</organism>
<feature type="chain" id="PRO_5009315933" evidence="2">
    <location>
        <begin position="20"/>
        <end position="269"/>
    </location>
</feature>
<accession>A0A1I8BL98</accession>
<evidence type="ECO:0000313" key="3">
    <source>
        <dbReference type="Proteomes" id="UP000095281"/>
    </source>
</evidence>
<keyword evidence="2" id="KW-0732">Signal</keyword>
<name>A0A1I8BL98_MELHA</name>
<proteinExistence type="predicted"/>
<evidence type="ECO:0000256" key="1">
    <source>
        <dbReference type="SAM" id="MobiDB-lite"/>
    </source>
</evidence>
<evidence type="ECO:0000313" key="4">
    <source>
        <dbReference type="WBParaSite" id="MhA1_Contig314.frz3.gene5"/>
    </source>
</evidence>
<feature type="compositionally biased region" description="Basic residues" evidence="1">
    <location>
        <begin position="23"/>
        <end position="39"/>
    </location>
</feature>
<dbReference type="AlphaFoldDB" id="A0A1I8BL98"/>